<evidence type="ECO:0000256" key="4">
    <source>
        <dbReference type="RuleBase" id="RU361279"/>
    </source>
</evidence>
<evidence type="ECO:0000313" key="6">
    <source>
        <dbReference type="Proteomes" id="UP000782705"/>
    </source>
</evidence>
<keyword evidence="3 4" id="KW-0067">ATP-binding</keyword>
<organism evidence="5 6">
    <name type="scientific">Candidatus Enterococcus willemsii</name>
    <dbReference type="NCBI Taxonomy" id="1857215"/>
    <lineage>
        <taxon>Bacteria</taxon>
        <taxon>Bacillati</taxon>
        <taxon>Bacillota</taxon>
        <taxon>Bacilli</taxon>
        <taxon>Lactobacillales</taxon>
        <taxon>Enterococcaceae</taxon>
        <taxon>Enterococcus</taxon>
    </lineage>
</organism>
<gene>
    <name evidence="5" type="ORF">BAU17_09770</name>
</gene>
<dbReference type="Gene3D" id="3.40.50.10420">
    <property type="entry name" value="NagB/RpiA/CoA transferase-like"/>
    <property type="match status" value="1"/>
</dbReference>
<dbReference type="SUPFAM" id="SSF100950">
    <property type="entry name" value="NagB/RpiA/CoA transferase-like"/>
    <property type="match status" value="1"/>
</dbReference>
<proteinExistence type="inferred from homology"/>
<protein>
    <recommendedName>
        <fullName evidence="4">5-formyltetrahydrofolate cyclo-ligase</fullName>
        <ecNumber evidence="4">6.3.3.2</ecNumber>
    </recommendedName>
</protein>
<keyword evidence="4" id="KW-0479">Metal-binding</keyword>
<evidence type="ECO:0000256" key="3">
    <source>
        <dbReference type="ARBA" id="ARBA00022840"/>
    </source>
</evidence>
<dbReference type="InterPro" id="IPR024185">
    <property type="entry name" value="FTHF_cligase-like_sf"/>
</dbReference>
<dbReference type="Proteomes" id="UP000782705">
    <property type="component" value="Unassembled WGS sequence"/>
</dbReference>
<dbReference type="InterPro" id="IPR037171">
    <property type="entry name" value="NagB/RpiA_transferase-like"/>
</dbReference>
<dbReference type="PANTHER" id="PTHR23407">
    <property type="entry name" value="ATPASE INHIBITOR/5-FORMYLTETRAHYDROFOLATE CYCLO-LIGASE"/>
    <property type="match status" value="1"/>
</dbReference>
<evidence type="ECO:0000256" key="1">
    <source>
        <dbReference type="ARBA" id="ARBA00010638"/>
    </source>
</evidence>
<accession>A0ABQ6YVI8</accession>
<comment type="catalytic activity">
    <reaction evidence="4">
        <text>(6S)-5-formyl-5,6,7,8-tetrahydrofolate + ATP = (6R)-5,10-methenyltetrahydrofolate + ADP + phosphate</text>
        <dbReference type="Rhea" id="RHEA:10488"/>
        <dbReference type="ChEBI" id="CHEBI:30616"/>
        <dbReference type="ChEBI" id="CHEBI:43474"/>
        <dbReference type="ChEBI" id="CHEBI:57455"/>
        <dbReference type="ChEBI" id="CHEBI:57457"/>
        <dbReference type="ChEBI" id="CHEBI:456216"/>
        <dbReference type="EC" id="6.3.3.2"/>
    </reaction>
</comment>
<keyword evidence="6" id="KW-1185">Reference proteome</keyword>
<reference evidence="5 6" key="1">
    <citation type="submission" date="2016-06" db="EMBL/GenBank/DDBJ databases">
        <title>Four novel species of enterococci isolated from chicken manure.</title>
        <authorList>
            <person name="Van Tyne D."/>
        </authorList>
    </citation>
    <scope>NUCLEOTIDE SEQUENCE [LARGE SCALE GENOMIC DNA]</scope>
    <source>
        <strain evidence="5 6">CU12B</strain>
    </source>
</reference>
<evidence type="ECO:0000313" key="5">
    <source>
        <dbReference type="EMBL" id="KAF1301100.1"/>
    </source>
</evidence>
<dbReference type="EMBL" id="MAEL01000062">
    <property type="protein sequence ID" value="KAF1301100.1"/>
    <property type="molecule type" value="Genomic_DNA"/>
</dbReference>
<dbReference type="PANTHER" id="PTHR23407:SF1">
    <property type="entry name" value="5-FORMYLTETRAHYDROFOLATE CYCLO-LIGASE"/>
    <property type="match status" value="1"/>
</dbReference>
<dbReference type="InterPro" id="IPR002698">
    <property type="entry name" value="FTHF_cligase"/>
</dbReference>
<evidence type="ECO:0000256" key="2">
    <source>
        <dbReference type="ARBA" id="ARBA00022741"/>
    </source>
</evidence>
<comment type="caution">
    <text evidence="5">The sequence shown here is derived from an EMBL/GenBank/DDBJ whole genome shotgun (WGS) entry which is preliminary data.</text>
</comment>
<sequence>MEKDELRQQGIAILKKLAENTKKKKQKEATILTLFFASQLWKNAKSIGVVRSTEFEFDTQPIIARGLAEGKIVTVPKSLPGHQLAFYEVDEYTAYRKTTFGVEEPVSNLFVTKEEIDLLLVPGIVFSSQGYRIGFGGGFYDRYLADFEGNTCSLVFSEQLNDDWEPFTFDRPIARIYTDYAKGRKTHEPNY</sequence>
<dbReference type="Pfam" id="PF01812">
    <property type="entry name" value="5-FTHF_cyc-lig"/>
    <property type="match status" value="1"/>
</dbReference>
<keyword evidence="4" id="KW-0460">Magnesium</keyword>
<dbReference type="EC" id="6.3.3.2" evidence="4"/>
<name>A0ABQ6YVI8_9ENTE</name>
<dbReference type="NCBIfam" id="TIGR02727">
    <property type="entry name" value="MTHFS_bact"/>
    <property type="match status" value="1"/>
</dbReference>
<dbReference type="PIRSF" id="PIRSF006806">
    <property type="entry name" value="FTHF_cligase"/>
    <property type="match status" value="1"/>
</dbReference>
<keyword evidence="2 4" id="KW-0547">Nucleotide-binding</keyword>
<comment type="similarity">
    <text evidence="1 4">Belongs to the 5-formyltetrahydrofolate cyclo-ligase family.</text>
</comment>
<comment type="cofactor">
    <cofactor evidence="4">
        <name>Mg(2+)</name>
        <dbReference type="ChEBI" id="CHEBI:18420"/>
    </cofactor>
</comment>